<organism evidence="1 2">
    <name type="scientific">Pedobacter agri</name>
    <dbReference type="NCBI Taxonomy" id="454586"/>
    <lineage>
        <taxon>Bacteria</taxon>
        <taxon>Pseudomonadati</taxon>
        <taxon>Bacteroidota</taxon>
        <taxon>Sphingobacteriia</taxon>
        <taxon>Sphingobacteriales</taxon>
        <taxon>Sphingobacteriaceae</taxon>
        <taxon>Pedobacter</taxon>
    </lineage>
</organism>
<keyword evidence="2" id="KW-1185">Reference proteome</keyword>
<protein>
    <recommendedName>
        <fullName evidence="3">Lipoprotein</fullName>
    </recommendedName>
</protein>
<accession>A0A9X3IAE6</accession>
<sequence length="186" mass="21394">MQYKNVLAIALIISIAVISSCQNREKEFDQVIQTKFNQAIIDDLPAYKRLNDLIVDNIDTIVNFRKAQIEHPERAERFDFLHDNEAENNFIQNDINFNNMPAFILPKMDSAFSSIKKGKISGFSIHANGMIDMSVEHTFNEKTNCDTYSSLVWHMPENLPIDLTAKDTVLTNECRYIVHVMKRGNP</sequence>
<name>A0A9X3IAE6_9SPHI</name>
<dbReference type="PROSITE" id="PS51257">
    <property type="entry name" value="PROKAR_LIPOPROTEIN"/>
    <property type="match status" value="1"/>
</dbReference>
<reference evidence="1" key="1">
    <citation type="submission" date="2022-11" db="EMBL/GenBank/DDBJ databases">
        <authorList>
            <person name="Graham C."/>
            <person name="Newman J.D."/>
        </authorList>
    </citation>
    <scope>NUCLEOTIDE SEQUENCE</scope>
    <source>
        <strain evidence="1">DSM 19486</strain>
    </source>
</reference>
<evidence type="ECO:0008006" key="3">
    <source>
        <dbReference type="Google" id="ProtNLM"/>
    </source>
</evidence>
<dbReference type="EMBL" id="JAPJUH010000005">
    <property type="protein sequence ID" value="MCX3266786.1"/>
    <property type="molecule type" value="Genomic_DNA"/>
</dbReference>
<comment type="caution">
    <text evidence="1">The sequence shown here is derived from an EMBL/GenBank/DDBJ whole genome shotgun (WGS) entry which is preliminary data.</text>
</comment>
<dbReference type="RefSeq" id="WP_157258879.1">
    <property type="nucleotide sequence ID" value="NZ_JAPJUH010000005.1"/>
</dbReference>
<dbReference type="AlphaFoldDB" id="A0A9X3IAE6"/>
<evidence type="ECO:0000313" key="1">
    <source>
        <dbReference type="EMBL" id="MCX3266786.1"/>
    </source>
</evidence>
<gene>
    <name evidence="1" type="ORF">OQZ29_18655</name>
</gene>
<dbReference type="Proteomes" id="UP001142592">
    <property type="component" value="Unassembled WGS sequence"/>
</dbReference>
<evidence type="ECO:0000313" key="2">
    <source>
        <dbReference type="Proteomes" id="UP001142592"/>
    </source>
</evidence>
<proteinExistence type="predicted"/>